<evidence type="ECO:0000313" key="5">
    <source>
        <dbReference type="Proteomes" id="UP000033995"/>
    </source>
</evidence>
<keyword evidence="2" id="KW-1133">Transmembrane helix</keyword>
<accession>A0A0G0A9N5</accession>
<dbReference type="InterPro" id="IPR050922">
    <property type="entry name" value="LytR/CpsA/Psr_CW_biosynth"/>
</dbReference>
<dbReference type="InterPro" id="IPR004474">
    <property type="entry name" value="LytR_CpsA_psr"/>
</dbReference>
<evidence type="ECO:0000256" key="1">
    <source>
        <dbReference type="ARBA" id="ARBA00006068"/>
    </source>
</evidence>
<dbReference type="Pfam" id="PF03816">
    <property type="entry name" value="LytR_cpsA_psr"/>
    <property type="match status" value="1"/>
</dbReference>
<sequence length="328" mass="36573">MKKLLQSPNFVFLLVLPVFLIGMYLGTYGYSKFVKTSFDTKTTKVETNYPLPEIVEENRVTTKNAKFLNVLLTGHGGVGHSGGGLMDAIMVVSVNVTDKKASIISFPRDFWFSGHKINADPSLKDALVGVTGLSISNFISIDFISFVNMINSIGGITVDVKKAYTDNFYPVRGKENELCGMSNEKIAEVHKLYTNFELEKQFTCRYETISYKVGLNNMSGEEALKYVRSRHGGNDFERSRHQFEALKAILQKANIASVSEAFSFVTTDFTIDSVNKMITEIGNPLEYSIFYLGLSEENVLVSAKSSGGAYILQTREGQNIKEYIKNII</sequence>
<organism evidence="4 5">
    <name type="scientific">Candidatus Woesebacteria bacterium GW2011_GWA2_33_28</name>
    <dbReference type="NCBI Taxonomy" id="1618561"/>
    <lineage>
        <taxon>Bacteria</taxon>
        <taxon>Candidatus Woeseibacteriota</taxon>
    </lineage>
</organism>
<proteinExistence type="inferred from homology"/>
<name>A0A0G0A9N5_9BACT</name>
<dbReference type="Proteomes" id="UP000033995">
    <property type="component" value="Unassembled WGS sequence"/>
</dbReference>
<feature type="domain" description="Cell envelope-related transcriptional attenuator" evidence="3">
    <location>
        <begin position="87"/>
        <end position="253"/>
    </location>
</feature>
<protein>
    <submittedName>
        <fullName evidence="4">Cell envelope-related transcriptional attenuator</fullName>
    </submittedName>
</protein>
<evidence type="ECO:0000259" key="3">
    <source>
        <dbReference type="Pfam" id="PF03816"/>
    </source>
</evidence>
<dbReference type="AlphaFoldDB" id="A0A0G0A9N5"/>
<keyword evidence="2" id="KW-0812">Transmembrane</keyword>
<evidence type="ECO:0000256" key="2">
    <source>
        <dbReference type="SAM" id="Phobius"/>
    </source>
</evidence>
<reference evidence="4 5" key="1">
    <citation type="journal article" date="2015" name="Nature">
        <title>rRNA introns, odd ribosomes, and small enigmatic genomes across a large radiation of phyla.</title>
        <authorList>
            <person name="Brown C.T."/>
            <person name="Hug L.A."/>
            <person name="Thomas B.C."/>
            <person name="Sharon I."/>
            <person name="Castelle C.J."/>
            <person name="Singh A."/>
            <person name="Wilkins M.J."/>
            <person name="Williams K.H."/>
            <person name="Banfield J.F."/>
        </authorList>
    </citation>
    <scope>NUCLEOTIDE SEQUENCE [LARGE SCALE GENOMIC DNA]</scope>
</reference>
<dbReference type="EMBL" id="LBOZ01000002">
    <property type="protein sequence ID" value="KKP48031.1"/>
    <property type="molecule type" value="Genomic_DNA"/>
</dbReference>
<dbReference type="PANTHER" id="PTHR33392:SF6">
    <property type="entry name" value="POLYISOPRENYL-TEICHOIC ACID--PEPTIDOGLYCAN TEICHOIC ACID TRANSFERASE TAGU"/>
    <property type="match status" value="1"/>
</dbReference>
<keyword evidence="2" id="KW-0472">Membrane</keyword>
<dbReference type="PANTHER" id="PTHR33392">
    <property type="entry name" value="POLYISOPRENYL-TEICHOIC ACID--PEPTIDOGLYCAN TEICHOIC ACID TRANSFERASE TAGU"/>
    <property type="match status" value="1"/>
</dbReference>
<comment type="similarity">
    <text evidence="1">Belongs to the LytR/CpsA/Psr (LCP) family.</text>
</comment>
<evidence type="ECO:0000313" key="4">
    <source>
        <dbReference type="EMBL" id="KKP48031.1"/>
    </source>
</evidence>
<comment type="caution">
    <text evidence="4">The sequence shown here is derived from an EMBL/GenBank/DDBJ whole genome shotgun (WGS) entry which is preliminary data.</text>
</comment>
<feature type="transmembrane region" description="Helical" evidence="2">
    <location>
        <begin position="12"/>
        <end position="31"/>
    </location>
</feature>
<gene>
    <name evidence="4" type="ORF">UR38_C0002G0134</name>
</gene>
<dbReference type="Gene3D" id="3.40.630.190">
    <property type="entry name" value="LCP protein"/>
    <property type="match status" value="1"/>
</dbReference>